<accession>A0ABU1BVP9</accession>
<sequence>MHKFKRLEDSMLLGPQPTEQDLQQAKEHGIKTVIDFRMPGETPDSNAEMAARHGFDYANIPVSKASLSADQIDELERIMDEKEGPFLIHCATGARAAMLLSLSKARKEGWDAERTFQEAKNLGYNLQESSEFASFIQSETSR</sequence>
<gene>
    <name evidence="2" type="ORF">Q8A64_18355</name>
</gene>
<evidence type="ECO:0000313" key="3">
    <source>
        <dbReference type="Proteomes" id="UP001225596"/>
    </source>
</evidence>
<dbReference type="RefSeq" id="WP_338438421.1">
    <property type="nucleotide sequence ID" value="NZ_JAUYVH010000022.1"/>
</dbReference>
<evidence type="ECO:0000259" key="1">
    <source>
        <dbReference type="Pfam" id="PF04273"/>
    </source>
</evidence>
<dbReference type="InterPro" id="IPR005939">
    <property type="entry name" value="BLH_phosphatase-like"/>
</dbReference>
<name>A0ABU1BVP9_9BURK</name>
<keyword evidence="3" id="KW-1185">Reference proteome</keyword>
<dbReference type="Proteomes" id="UP001225596">
    <property type="component" value="Unassembled WGS sequence"/>
</dbReference>
<dbReference type="Pfam" id="PF04273">
    <property type="entry name" value="BLH_phosphatase"/>
    <property type="match status" value="1"/>
</dbReference>
<proteinExistence type="predicted"/>
<dbReference type="Gene3D" id="3.90.190.10">
    <property type="entry name" value="Protein tyrosine phosphatase superfamily"/>
    <property type="match status" value="1"/>
</dbReference>
<dbReference type="InterPro" id="IPR029021">
    <property type="entry name" value="Prot-tyrosine_phosphatase-like"/>
</dbReference>
<dbReference type="GO" id="GO:0016740">
    <property type="term" value="F:transferase activity"/>
    <property type="evidence" value="ECO:0007669"/>
    <property type="project" value="UniProtKB-KW"/>
</dbReference>
<evidence type="ECO:0000313" key="2">
    <source>
        <dbReference type="EMBL" id="MDQ9172373.1"/>
    </source>
</evidence>
<protein>
    <submittedName>
        <fullName evidence="2">Sulfur transferase domain-containing protein</fullName>
    </submittedName>
</protein>
<keyword evidence="2" id="KW-0808">Transferase</keyword>
<dbReference type="EMBL" id="JAUYVH010000022">
    <property type="protein sequence ID" value="MDQ9172373.1"/>
    <property type="molecule type" value="Genomic_DNA"/>
</dbReference>
<organism evidence="2 3">
    <name type="scientific">Keguizhuia sedimenti</name>
    <dbReference type="NCBI Taxonomy" id="3064264"/>
    <lineage>
        <taxon>Bacteria</taxon>
        <taxon>Pseudomonadati</taxon>
        <taxon>Pseudomonadota</taxon>
        <taxon>Betaproteobacteria</taxon>
        <taxon>Burkholderiales</taxon>
        <taxon>Oxalobacteraceae</taxon>
        <taxon>Keguizhuia</taxon>
    </lineage>
</organism>
<reference evidence="2 3" key="1">
    <citation type="submission" date="2023-08" db="EMBL/GenBank/DDBJ databases">
        <title>Oxalobacteraceae gen .nov., isolated from river sludge outside the plant.</title>
        <authorList>
            <person name="Zhao S.Y."/>
        </authorList>
    </citation>
    <scope>NUCLEOTIDE SEQUENCE [LARGE SCALE GENOMIC DNA]</scope>
    <source>
        <strain evidence="2 3">R-40</strain>
    </source>
</reference>
<dbReference type="SUPFAM" id="SSF52799">
    <property type="entry name" value="(Phosphotyrosine protein) phosphatases II"/>
    <property type="match status" value="1"/>
</dbReference>
<comment type="caution">
    <text evidence="2">The sequence shown here is derived from an EMBL/GenBank/DDBJ whole genome shotgun (WGS) entry which is preliminary data.</text>
</comment>
<feature type="domain" description="Beta-lactamase hydrolase-like protein phosphatase-like" evidence="1">
    <location>
        <begin position="4"/>
        <end position="105"/>
    </location>
</feature>